<dbReference type="RefSeq" id="WP_014028179.1">
    <property type="nucleotide sequence ID" value="NC_015942.1"/>
</dbReference>
<name>G0JLF8_9PROT</name>
<evidence type="ECO:0000313" key="1">
    <source>
        <dbReference type="EMBL" id="AEM46910.1"/>
    </source>
</evidence>
<dbReference type="Proteomes" id="UP000009220">
    <property type="component" value="Chromosome"/>
</dbReference>
<protein>
    <recommendedName>
        <fullName evidence="3">PIN domain-containing protein</fullName>
    </recommendedName>
</protein>
<dbReference type="AlphaFoldDB" id="G0JLF8"/>
<sequence length="196" mass="22575">MAFDPRSFQPMVVTDTCAVWNILSARKLYRAAITAKVTFCMTPMVLYECVHKPRKAVTPEMAELLERLRSARAEGVFPIQACDLDDLLTVSLNAPTRLSSGEISCIAMAYRISTVAVMTDERLARRYAEEKLNLRVETTPRLYGWLHYHRHLSDGDHLEIVAEHEQHERRPLTNFFNEAYQVALQYRLMNQSLLSE</sequence>
<organism evidence="1 2">
    <name type="scientific">Acidithiobacillus ferrivorans SS3</name>
    <dbReference type="NCBI Taxonomy" id="743299"/>
    <lineage>
        <taxon>Bacteria</taxon>
        <taxon>Pseudomonadati</taxon>
        <taxon>Pseudomonadota</taxon>
        <taxon>Acidithiobacillia</taxon>
        <taxon>Acidithiobacillales</taxon>
        <taxon>Acidithiobacillaceae</taxon>
        <taxon>Acidithiobacillus</taxon>
    </lineage>
</organism>
<dbReference type="eggNOG" id="ENOG5032TVU">
    <property type="taxonomic scope" value="Bacteria"/>
</dbReference>
<evidence type="ECO:0008006" key="3">
    <source>
        <dbReference type="Google" id="ProtNLM"/>
    </source>
</evidence>
<dbReference type="InterPro" id="IPR021799">
    <property type="entry name" value="PIN-like_prokaryotic"/>
</dbReference>
<evidence type="ECO:0000313" key="2">
    <source>
        <dbReference type="Proteomes" id="UP000009220"/>
    </source>
</evidence>
<dbReference type="STRING" id="743299.Acife_0712"/>
<accession>G0JLF8</accession>
<reference evidence="1 2" key="1">
    <citation type="journal article" date="2011" name="J. Bacteriol.">
        <title>Draft genome of the psychrotolerant acidophile Acidithiobacillus ferrivorans SS3.</title>
        <authorList>
            <person name="Liljeqvist M."/>
            <person name="Valdes J."/>
            <person name="Holmes D.S."/>
            <person name="Dopson M."/>
        </authorList>
    </citation>
    <scope>NUCLEOTIDE SEQUENCE [LARGE SCALE GENOMIC DNA]</scope>
    <source>
        <strain evidence="1 2">SS3</strain>
    </source>
</reference>
<dbReference type="Pfam" id="PF11848">
    <property type="entry name" value="DUF3368"/>
    <property type="match status" value="1"/>
</dbReference>
<proteinExistence type="predicted"/>
<dbReference type="KEGG" id="afi:Acife_0712"/>
<dbReference type="EMBL" id="CP002985">
    <property type="protein sequence ID" value="AEM46910.1"/>
    <property type="molecule type" value="Genomic_DNA"/>
</dbReference>
<dbReference type="HOGENOM" id="CLU_1419383_0_0_6"/>
<gene>
    <name evidence="1" type="ORF">Acife_0712</name>
</gene>